<reference evidence="1 2" key="1">
    <citation type="submission" date="2019-06" db="EMBL/GenBank/DDBJ databases">
        <title>Genome sequence analysis of &gt;100 Bacillus licheniformis strains suggests intrinsic resistance to this species.</title>
        <authorList>
            <person name="Wels M."/>
            <person name="Siezen R.J."/>
            <person name="Johansen E."/>
            <person name="Stuer-Lauridsen B."/>
            <person name="Bjerre K."/>
            <person name="Nielsen B.K.K."/>
        </authorList>
    </citation>
    <scope>NUCLEOTIDE SEQUENCE [LARGE SCALE GENOMIC DNA]</scope>
    <source>
        <strain evidence="1 2">BAC-15381</strain>
    </source>
</reference>
<name>A0ABY3G0V7_9BACI</name>
<comment type="caution">
    <text evidence="1">The sequence shown here is derived from an EMBL/GenBank/DDBJ whole genome shotgun (WGS) entry which is preliminary data.</text>
</comment>
<evidence type="ECO:0000313" key="1">
    <source>
        <dbReference type="EMBL" id="TWL43547.1"/>
    </source>
</evidence>
<protein>
    <submittedName>
        <fullName evidence="1">Uncharacterized protein</fullName>
    </submittedName>
</protein>
<gene>
    <name evidence="1" type="ORF">CHCC15381_2790</name>
</gene>
<accession>A0ABY3G0V7</accession>
<keyword evidence="2" id="KW-1185">Reference proteome</keyword>
<dbReference type="EMBL" id="NILF01000013">
    <property type="protein sequence ID" value="TWL43547.1"/>
    <property type="molecule type" value="Genomic_DNA"/>
</dbReference>
<sequence length="37" mass="4440">MWKIAKEKYFWLKEKIILSGTCQEAEWKSTSSRKHAP</sequence>
<proteinExistence type="predicted"/>
<dbReference type="Proteomes" id="UP000429980">
    <property type="component" value="Unassembled WGS sequence"/>
</dbReference>
<evidence type="ECO:0000313" key="2">
    <source>
        <dbReference type="Proteomes" id="UP000429980"/>
    </source>
</evidence>
<organism evidence="1 2">
    <name type="scientific">Bacillus paralicheniformis</name>
    <dbReference type="NCBI Taxonomy" id="1648923"/>
    <lineage>
        <taxon>Bacteria</taxon>
        <taxon>Bacillati</taxon>
        <taxon>Bacillota</taxon>
        <taxon>Bacilli</taxon>
        <taxon>Bacillales</taxon>
        <taxon>Bacillaceae</taxon>
        <taxon>Bacillus</taxon>
    </lineage>
</organism>